<feature type="region of interest" description="Disordered" evidence="1">
    <location>
        <begin position="42"/>
        <end position="196"/>
    </location>
</feature>
<comment type="caution">
    <text evidence="2">The sequence shown here is derived from an EMBL/GenBank/DDBJ whole genome shotgun (WGS) entry which is preliminary data.</text>
</comment>
<dbReference type="OrthoDB" id="2989199at2759"/>
<feature type="compositionally biased region" description="Polar residues" evidence="1">
    <location>
        <begin position="174"/>
        <end position="190"/>
    </location>
</feature>
<dbReference type="Proteomes" id="UP000559256">
    <property type="component" value="Unassembled WGS sequence"/>
</dbReference>
<feature type="compositionally biased region" description="Basic residues" evidence="1">
    <location>
        <begin position="105"/>
        <end position="122"/>
    </location>
</feature>
<protein>
    <submittedName>
        <fullName evidence="2">Uncharacterized protein</fullName>
    </submittedName>
</protein>
<feature type="compositionally biased region" description="Basic residues" evidence="1">
    <location>
        <begin position="135"/>
        <end position="145"/>
    </location>
</feature>
<keyword evidence="3" id="KW-1185">Reference proteome</keyword>
<dbReference type="AlphaFoldDB" id="A0A8H5G620"/>
<evidence type="ECO:0000313" key="3">
    <source>
        <dbReference type="Proteomes" id="UP000559256"/>
    </source>
</evidence>
<evidence type="ECO:0000256" key="1">
    <source>
        <dbReference type="SAM" id="MobiDB-lite"/>
    </source>
</evidence>
<feature type="compositionally biased region" description="Low complexity" evidence="1">
    <location>
        <begin position="48"/>
        <end position="60"/>
    </location>
</feature>
<organism evidence="2 3">
    <name type="scientific">Tetrapyrgos nigripes</name>
    <dbReference type="NCBI Taxonomy" id="182062"/>
    <lineage>
        <taxon>Eukaryota</taxon>
        <taxon>Fungi</taxon>
        <taxon>Dikarya</taxon>
        <taxon>Basidiomycota</taxon>
        <taxon>Agaricomycotina</taxon>
        <taxon>Agaricomycetes</taxon>
        <taxon>Agaricomycetidae</taxon>
        <taxon>Agaricales</taxon>
        <taxon>Marasmiineae</taxon>
        <taxon>Marasmiaceae</taxon>
        <taxon>Tetrapyrgos</taxon>
    </lineage>
</organism>
<sequence length="319" mass="35759">MTHGYGDQKQFVSLLPHSNIFHLTIMDFHILLSDAEYSTKSEKRRFDSSSSCPTLSSIPSGRHLRSSSLRPNQSHTSTPSNEPNSLRMTSKRAEPLYPDSPQHLHNPKRPAVGRHMTMKKSKTDRSSLSNERNRVPKRRYVKRKNGASSSQTSSYSEDEGLDPGSESSFSKSSPTAAAQTRRNRYQTTVPSQSRLRQSLKLSSTLPLCRVPSIMDIFLDARSPSVDYDEEVFLEIADRSTWLLRRCDCREYEFLDEHSLRVYWADQGRRASIWLGLGGTGSASTAFTGPLTQLPDSFERSTATWTDSDAAVGGSAASEW</sequence>
<proteinExistence type="predicted"/>
<dbReference type="EMBL" id="JAACJM010000047">
    <property type="protein sequence ID" value="KAF5359021.1"/>
    <property type="molecule type" value="Genomic_DNA"/>
</dbReference>
<reference evidence="2 3" key="1">
    <citation type="journal article" date="2020" name="ISME J.">
        <title>Uncovering the hidden diversity of litter-decomposition mechanisms in mushroom-forming fungi.</title>
        <authorList>
            <person name="Floudas D."/>
            <person name="Bentzer J."/>
            <person name="Ahren D."/>
            <person name="Johansson T."/>
            <person name="Persson P."/>
            <person name="Tunlid A."/>
        </authorList>
    </citation>
    <scope>NUCLEOTIDE SEQUENCE [LARGE SCALE GENOMIC DNA]</scope>
    <source>
        <strain evidence="2 3">CBS 291.85</strain>
    </source>
</reference>
<feature type="compositionally biased region" description="Polar residues" evidence="1">
    <location>
        <begin position="66"/>
        <end position="88"/>
    </location>
</feature>
<gene>
    <name evidence="2" type="ORF">D9758_004853</name>
</gene>
<evidence type="ECO:0000313" key="2">
    <source>
        <dbReference type="EMBL" id="KAF5359021.1"/>
    </source>
</evidence>
<name>A0A8H5G620_9AGAR</name>
<accession>A0A8H5G620</accession>